<evidence type="ECO:0000256" key="7">
    <source>
        <dbReference type="ARBA" id="ARBA00023136"/>
    </source>
</evidence>
<dbReference type="Pfam" id="PF02293">
    <property type="entry name" value="AmiS_UreI"/>
    <property type="match status" value="1"/>
</dbReference>
<evidence type="ECO:0000256" key="1">
    <source>
        <dbReference type="ARBA" id="ARBA00004651"/>
    </source>
</evidence>
<dbReference type="EMBL" id="MIEK01000007">
    <property type="protein sequence ID" value="OEH83420.1"/>
    <property type="molecule type" value="Genomic_DNA"/>
</dbReference>
<evidence type="ECO:0000256" key="4">
    <source>
        <dbReference type="ARBA" id="ARBA00022475"/>
    </source>
</evidence>
<evidence type="ECO:0000313" key="10">
    <source>
        <dbReference type="Proteomes" id="UP000095256"/>
    </source>
</evidence>
<feature type="transmembrane region" description="Helical" evidence="8">
    <location>
        <begin position="82"/>
        <end position="101"/>
    </location>
</feature>
<keyword evidence="6 8" id="KW-1133">Transmembrane helix</keyword>
<evidence type="ECO:0000256" key="8">
    <source>
        <dbReference type="SAM" id="Phobius"/>
    </source>
</evidence>
<evidence type="ECO:0000256" key="2">
    <source>
        <dbReference type="ARBA" id="ARBA00010068"/>
    </source>
</evidence>
<dbReference type="CDD" id="cd13428">
    <property type="entry name" value="UreI_AmiS"/>
    <property type="match status" value="1"/>
</dbReference>
<comment type="subcellular location">
    <subcellularLocation>
        <location evidence="1">Cell membrane</location>
        <topology evidence="1">Multi-pass membrane protein</topology>
    </subcellularLocation>
</comment>
<keyword evidence="3" id="KW-0813">Transport</keyword>
<dbReference type="AlphaFoldDB" id="A0A1E5KZX8"/>
<keyword evidence="4" id="KW-1003">Cell membrane</keyword>
<proteinExistence type="inferred from homology"/>
<dbReference type="Gene3D" id="1.25.40.600">
    <property type="match status" value="1"/>
</dbReference>
<accession>A0A1E5KZX8</accession>
<feature type="transmembrane region" description="Helical" evidence="8">
    <location>
        <begin position="107"/>
        <end position="125"/>
    </location>
</feature>
<dbReference type="STRING" id="762845.BCR26_09555"/>
<feature type="transmembrane region" description="Helical" evidence="8">
    <location>
        <begin position="137"/>
        <end position="157"/>
    </location>
</feature>
<feature type="transmembrane region" description="Helical" evidence="8">
    <location>
        <begin position="55"/>
        <end position="75"/>
    </location>
</feature>
<protein>
    <submittedName>
        <fullName evidence="9">Acid-activated urea channel</fullName>
    </submittedName>
</protein>
<organism evidence="9 10">
    <name type="scientific">Enterococcus rivorum</name>
    <dbReference type="NCBI Taxonomy" id="762845"/>
    <lineage>
        <taxon>Bacteria</taxon>
        <taxon>Bacillati</taxon>
        <taxon>Bacillota</taxon>
        <taxon>Bacilli</taxon>
        <taxon>Lactobacillales</taxon>
        <taxon>Enterococcaceae</taxon>
        <taxon>Enterococcus</taxon>
    </lineage>
</organism>
<dbReference type="InterPro" id="IPR038523">
    <property type="entry name" value="AmiSUreI_transpt_sf"/>
</dbReference>
<dbReference type="InterPro" id="IPR003211">
    <property type="entry name" value="AmiSUreI_transpt"/>
</dbReference>
<comment type="similarity">
    <text evidence="2">Belongs to the AmiS/UreI family.</text>
</comment>
<keyword evidence="10" id="KW-1185">Reference proteome</keyword>
<comment type="caution">
    <text evidence="9">The sequence shown here is derived from an EMBL/GenBank/DDBJ whole genome shotgun (WGS) entry which is preliminary data.</text>
</comment>
<dbReference type="GO" id="GO:0005886">
    <property type="term" value="C:plasma membrane"/>
    <property type="evidence" value="ECO:0007669"/>
    <property type="project" value="UniProtKB-SubCell"/>
</dbReference>
<sequence>MLAVGLLFVGITLISNGYCGLAGVDKKSTALLNILTGSLSFIINTMYLLQGEYYSAGTGYLFAFTYLLVGLIYLFNLDMRIYGIFALFVAINTIPSAWVAYTIEGDWRFAIIWLLWGILWFAGFVESILKIDITKPVLYLAIFEGIVTCWIPGYLMLVNLW</sequence>
<feature type="transmembrane region" description="Helical" evidence="8">
    <location>
        <begin position="6"/>
        <end position="24"/>
    </location>
</feature>
<dbReference type="Proteomes" id="UP000095256">
    <property type="component" value="Unassembled WGS sequence"/>
</dbReference>
<evidence type="ECO:0000313" key="9">
    <source>
        <dbReference type="EMBL" id="OEH83420.1"/>
    </source>
</evidence>
<keyword evidence="5 8" id="KW-0812">Transmembrane</keyword>
<evidence type="ECO:0000256" key="6">
    <source>
        <dbReference type="ARBA" id="ARBA00022989"/>
    </source>
</evidence>
<feature type="transmembrane region" description="Helical" evidence="8">
    <location>
        <begin position="31"/>
        <end position="49"/>
    </location>
</feature>
<evidence type="ECO:0000256" key="5">
    <source>
        <dbReference type="ARBA" id="ARBA00022692"/>
    </source>
</evidence>
<evidence type="ECO:0000256" key="3">
    <source>
        <dbReference type="ARBA" id="ARBA00022448"/>
    </source>
</evidence>
<reference evidence="9 10" key="1">
    <citation type="submission" date="2016-09" db="EMBL/GenBank/DDBJ databases">
        <authorList>
            <person name="Capua I."/>
            <person name="De Benedictis P."/>
            <person name="Joannis T."/>
            <person name="Lombin L.H."/>
            <person name="Cattoli G."/>
        </authorList>
    </citation>
    <scope>NUCLEOTIDE SEQUENCE [LARGE SCALE GENOMIC DNA]</scope>
    <source>
        <strain evidence="9 10">LMG 25899</strain>
    </source>
</reference>
<dbReference type="RefSeq" id="WP_069697589.1">
    <property type="nucleotide sequence ID" value="NZ_JAGGMA010000035.1"/>
</dbReference>
<name>A0A1E5KZX8_9ENTE</name>
<gene>
    <name evidence="9" type="ORF">BCR26_09555</name>
</gene>
<keyword evidence="7 8" id="KW-0472">Membrane</keyword>
<dbReference type="OrthoDB" id="6636366at2"/>